<protein>
    <submittedName>
        <fullName evidence="10">Undecaprenyl-phosphate 4-deoxy-4-formamido-L-arabinose transferase</fullName>
    </submittedName>
</protein>
<dbReference type="PANTHER" id="PTHR48090">
    <property type="entry name" value="UNDECAPRENYL-PHOSPHATE 4-DEOXY-4-FORMAMIDO-L-ARABINOSE TRANSFERASE-RELATED"/>
    <property type="match status" value="1"/>
</dbReference>
<feature type="transmembrane region" description="Helical" evidence="8">
    <location>
        <begin position="264"/>
        <end position="286"/>
    </location>
</feature>
<evidence type="ECO:0000259" key="9">
    <source>
        <dbReference type="Pfam" id="PF00535"/>
    </source>
</evidence>
<evidence type="ECO:0000256" key="4">
    <source>
        <dbReference type="ARBA" id="ARBA00022692"/>
    </source>
</evidence>
<accession>A0A1V4AW40</accession>
<keyword evidence="3 10" id="KW-0808">Transferase</keyword>
<evidence type="ECO:0000256" key="1">
    <source>
        <dbReference type="ARBA" id="ARBA00022475"/>
    </source>
</evidence>
<feature type="transmembrane region" description="Helical" evidence="8">
    <location>
        <begin position="230"/>
        <end position="252"/>
    </location>
</feature>
<keyword evidence="4 8" id="KW-0812">Transmembrane</keyword>
<dbReference type="GO" id="GO:0009103">
    <property type="term" value="P:lipopolysaccharide biosynthetic process"/>
    <property type="evidence" value="ECO:0007669"/>
    <property type="project" value="UniProtKB-KW"/>
</dbReference>
<proteinExistence type="predicted"/>
<evidence type="ECO:0000313" key="11">
    <source>
        <dbReference type="Proteomes" id="UP000189681"/>
    </source>
</evidence>
<dbReference type="InterPro" id="IPR050256">
    <property type="entry name" value="Glycosyltransferase_2"/>
</dbReference>
<evidence type="ECO:0000256" key="3">
    <source>
        <dbReference type="ARBA" id="ARBA00022679"/>
    </source>
</evidence>
<keyword evidence="6 8" id="KW-1133">Transmembrane helix</keyword>
<dbReference type="Pfam" id="PF00535">
    <property type="entry name" value="Glycos_transf_2"/>
    <property type="match status" value="1"/>
</dbReference>
<organism evidence="10 11">
    <name type="scientific">Candidatus Brocadia carolinensis</name>
    <dbReference type="NCBI Taxonomy" id="1004156"/>
    <lineage>
        <taxon>Bacteria</taxon>
        <taxon>Pseudomonadati</taxon>
        <taxon>Planctomycetota</taxon>
        <taxon>Candidatus Brocadiia</taxon>
        <taxon>Candidatus Brocadiales</taxon>
        <taxon>Candidatus Brocadiaceae</taxon>
        <taxon>Candidatus Brocadia</taxon>
    </lineage>
</organism>
<dbReference type="PANTHER" id="PTHR48090:SF3">
    <property type="entry name" value="UNDECAPRENYL-PHOSPHATE 4-DEOXY-4-FORMAMIDO-L-ARABINOSE TRANSFERASE"/>
    <property type="match status" value="1"/>
</dbReference>
<dbReference type="SUPFAM" id="SSF53448">
    <property type="entry name" value="Nucleotide-diphospho-sugar transferases"/>
    <property type="match status" value="1"/>
</dbReference>
<dbReference type="AlphaFoldDB" id="A0A1V4AW40"/>
<reference evidence="10 11" key="1">
    <citation type="journal article" date="2017" name="Water Res.">
        <title>Discovery and metagenomic analysis of an anammox bacterial enrichment related to Candidatus "Brocadia caroliniensis" in a full-scale glycerol-fed nitritation-denitritation separate centrate treatment process.</title>
        <authorList>
            <person name="Park H."/>
            <person name="Brotto A.C."/>
            <person name="van Loosdrecht M.C."/>
            <person name="Chandran K."/>
        </authorList>
    </citation>
    <scope>NUCLEOTIDE SEQUENCE [LARGE SCALE GENOMIC DNA]</scope>
    <source>
        <strain evidence="10">26THWARD</strain>
    </source>
</reference>
<dbReference type="Gene3D" id="3.90.550.10">
    <property type="entry name" value="Spore Coat Polysaccharide Biosynthesis Protein SpsA, Chain A"/>
    <property type="match status" value="1"/>
</dbReference>
<dbReference type="STRING" id="1004156.AYP45_04075"/>
<evidence type="ECO:0000256" key="2">
    <source>
        <dbReference type="ARBA" id="ARBA00022676"/>
    </source>
</evidence>
<feature type="domain" description="Glycosyltransferase 2-like" evidence="9">
    <location>
        <begin position="6"/>
        <end position="167"/>
    </location>
</feature>
<gene>
    <name evidence="10" type="ORF">AYP45_04075</name>
</gene>
<sequence>MDSLVSVVIPVYNEEQNLEDLVRRCLAVCSQMKRPCEVILVDDGSRDKSATMILEAGERHGGKIVGVLLNRNYGQHSAIMAGFSESRGEIVVTLDADLQNPPEEIPRLVAKMDEGYDVVATQRVNRQDSLFRKLASKLINRVAQKTTGVKMTDYGCMLRAYRRHIVDAMLQCHERSTFVPILANGFTRNTTEIPVRHSERTKGKSKYSLWKLINLQFDLLTSMTMFPLRALSILGVAVAVLGIGFGIMLLVMRSVYGPEWAAQGVFTLFSILFIFIGAQFVGMGLLGEYIGRIYSDVRARPRYFVQQVVGREKDKDVPRIKKGSDVTI</sequence>
<evidence type="ECO:0000256" key="7">
    <source>
        <dbReference type="ARBA" id="ARBA00023136"/>
    </source>
</evidence>
<comment type="caution">
    <text evidence="10">The sequence shown here is derived from an EMBL/GenBank/DDBJ whole genome shotgun (WGS) entry which is preliminary data.</text>
</comment>
<evidence type="ECO:0000256" key="8">
    <source>
        <dbReference type="SAM" id="Phobius"/>
    </source>
</evidence>
<name>A0A1V4AW40_9BACT</name>
<dbReference type="CDD" id="cd04187">
    <property type="entry name" value="DPM1_like_bac"/>
    <property type="match status" value="1"/>
</dbReference>
<dbReference type="InterPro" id="IPR001173">
    <property type="entry name" value="Glyco_trans_2-like"/>
</dbReference>
<dbReference type="Proteomes" id="UP000189681">
    <property type="component" value="Unassembled WGS sequence"/>
</dbReference>
<keyword evidence="1" id="KW-1003">Cell membrane</keyword>
<keyword evidence="5" id="KW-0448">Lipopolysaccharide biosynthesis</keyword>
<evidence type="ECO:0000313" key="10">
    <source>
        <dbReference type="EMBL" id="OOP57337.1"/>
    </source>
</evidence>
<dbReference type="InterPro" id="IPR029044">
    <property type="entry name" value="Nucleotide-diphossugar_trans"/>
</dbReference>
<keyword evidence="7 8" id="KW-0472">Membrane</keyword>
<dbReference type="EMBL" id="AYTS01000035">
    <property type="protein sequence ID" value="OOP57337.1"/>
    <property type="molecule type" value="Genomic_DNA"/>
</dbReference>
<dbReference type="GO" id="GO:0005886">
    <property type="term" value="C:plasma membrane"/>
    <property type="evidence" value="ECO:0007669"/>
    <property type="project" value="TreeGrafter"/>
</dbReference>
<keyword evidence="2" id="KW-0328">Glycosyltransferase</keyword>
<evidence type="ECO:0000256" key="6">
    <source>
        <dbReference type="ARBA" id="ARBA00022989"/>
    </source>
</evidence>
<evidence type="ECO:0000256" key="5">
    <source>
        <dbReference type="ARBA" id="ARBA00022985"/>
    </source>
</evidence>
<dbReference type="GO" id="GO:0099621">
    <property type="term" value="F:undecaprenyl-phosphate 4-deoxy-4-formamido-L-arabinose transferase activity"/>
    <property type="evidence" value="ECO:0007669"/>
    <property type="project" value="TreeGrafter"/>
</dbReference>